<evidence type="ECO:0000256" key="4">
    <source>
        <dbReference type="ARBA" id="ARBA00022448"/>
    </source>
</evidence>
<comment type="similarity">
    <text evidence="2">Belongs to the COG1 family.</text>
</comment>
<dbReference type="Proteomes" id="UP000625711">
    <property type="component" value="Unassembled WGS sequence"/>
</dbReference>
<comment type="caution">
    <text evidence="9">The sequence shown here is derived from an EMBL/GenBank/DDBJ whole genome shotgun (WGS) entry which is preliminary data.</text>
</comment>
<keyword evidence="4" id="KW-0813">Transport</keyword>
<dbReference type="InterPro" id="IPR033370">
    <property type="entry name" value="COG1"/>
</dbReference>
<keyword evidence="6" id="KW-0333">Golgi apparatus</keyword>
<dbReference type="GO" id="GO:0017119">
    <property type="term" value="C:Golgi transport complex"/>
    <property type="evidence" value="ECO:0007669"/>
    <property type="project" value="InterPro"/>
</dbReference>
<evidence type="ECO:0000256" key="8">
    <source>
        <dbReference type="SAM" id="MobiDB-lite"/>
    </source>
</evidence>
<keyword evidence="10" id="KW-1185">Reference proteome</keyword>
<protein>
    <recommendedName>
        <fullName evidence="3">Conserved oligomeric Golgi complex subunit 1</fullName>
    </recommendedName>
</protein>
<reference evidence="9" key="1">
    <citation type="submission" date="2020-08" db="EMBL/GenBank/DDBJ databases">
        <title>Genome sequencing and assembly of the red palm weevil Rhynchophorus ferrugineus.</title>
        <authorList>
            <person name="Dias G.B."/>
            <person name="Bergman C.M."/>
            <person name="Manee M."/>
        </authorList>
    </citation>
    <scope>NUCLEOTIDE SEQUENCE</scope>
    <source>
        <strain evidence="9">AA-2017</strain>
        <tissue evidence="9">Whole larva</tissue>
    </source>
</reference>
<evidence type="ECO:0000313" key="10">
    <source>
        <dbReference type="Proteomes" id="UP000625711"/>
    </source>
</evidence>
<organism evidence="9 10">
    <name type="scientific">Rhynchophorus ferrugineus</name>
    <name type="common">Red palm weevil</name>
    <name type="synonym">Curculio ferrugineus</name>
    <dbReference type="NCBI Taxonomy" id="354439"/>
    <lineage>
        <taxon>Eukaryota</taxon>
        <taxon>Metazoa</taxon>
        <taxon>Ecdysozoa</taxon>
        <taxon>Arthropoda</taxon>
        <taxon>Hexapoda</taxon>
        <taxon>Insecta</taxon>
        <taxon>Pterygota</taxon>
        <taxon>Neoptera</taxon>
        <taxon>Endopterygota</taxon>
        <taxon>Coleoptera</taxon>
        <taxon>Polyphaga</taxon>
        <taxon>Cucujiformia</taxon>
        <taxon>Curculionidae</taxon>
        <taxon>Dryophthorinae</taxon>
        <taxon>Rhynchophorus</taxon>
    </lineage>
</organism>
<comment type="subcellular location">
    <subcellularLocation>
        <location evidence="1">Golgi apparatus membrane</location>
        <topology evidence="1">Peripheral membrane protein</topology>
    </subcellularLocation>
</comment>
<dbReference type="OrthoDB" id="46189at2759"/>
<feature type="region of interest" description="Disordered" evidence="8">
    <location>
        <begin position="826"/>
        <end position="858"/>
    </location>
</feature>
<evidence type="ECO:0000256" key="7">
    <source>
        <dbReference type="ARBA" id="ARBA00023136"/>
    </source>
</evidence>
<dbReference type="GO" id="GO:0000139">
    <property type="term" value="C:Golgi membrane"/>
    <property type="evidence" value="ECO:0007669"/>
    <property type="project" value="UniProtKB-SubCell"/>
</dbReference>
<feature type="compositionally biased region" description="Basic and acidic residues" evidence="8">
    <location>
        <begin position="833"/>
        <end position="842"/>
    </location>
</feature>
<keyword evidence="7" id="KW-0472">Membrane</keyword>
<dbReference type="GO" id="GO:0006891">
    <property type="term" value="P:intra-Golgi vesicle-mediated transport"/>
    <property type="evidence" value="ECO:0007669"/>
    <property type="project" value="InterPro"/>
</dbReference>
<dbReference type="PANTHER" id="PTHR31658:SF0">
    <property type="entry name" value="CONSERVED OLIGOMERIC GOLGI COMPLEX SUBUNIT 1"/>
    <property type="match status" value="1"/>
</dbReference>
<name>A0A834MDN7_RHYFE</name>
<evidence type="ECO:0000256" key="3">
    <source>
        <dbReference type="ARBA" id="ARBA00020978"/>
    </source>
</evidence>
<evidence type="ECO:0000256" key="1">
    <source>
        <dbReference type="ARBA" id="ARBA00004395"/>
    </source>
</evidence>
<dbReference type="GO" id="GO:0015031">
    <property type="term" value="P:protein transport"/>
    <property type="evidence" value="ECO:0007669"/>
    <property type="project" value="UniProtKB-KW"/>
</dbReference>
<keyword evidence="5" id="KW-0653">Protein transport</keyword>
<gene>
    <name evidence="9" type="ORF">GWI33_005591</name>
</gene>
<evidence type="ECO:0000256" key="6">
    <source>
        <dbReference type="ARBA" id="ARBA00023034"/>
    </source>
</evidence>
<dbReference type="PANTHER" id="PTHR31658">
    <property type="entry name" value="CONSERVED OLIGOMERIC GOLGI COMPLEX SUBUNIT 1"/>
    <property type="match status" value="1"/>
</dbReference>
<sequence>MHKTNLTNLDVDKLFEERSIDDIIEIERLLDAEIERKRNDLRSMVGDRYKDILAASDAIKSMKTMSENIVFNIDEITKTCGSLIDTPCSSIQLMPLEIETEAKNEQRVLLIQMRLAIFLSEQIWISLDNGNNLNSTQYYLLAHHVFMGISLNKQEYLDRLPMLENIKLSLVTLREKIFQKITEKLESVEITAEDTCHNLNALMLLENQTDDQLLNTFIEHRKTALQTLINSQFSNVRMQIAAMLRCLLTTIQLLHACFINTGSKNGLIWEELDNIVGENSQPTISKLELPVTPLISYIPNIIKEFRPKLKLSLKEDAKSIKSARVKSWISSTQNSIQKGLESSLQLVTTIKGLYMIREEAVKIDIPENWNKICEDLYLPEKFDIWYHFFQPILTTRAVTLLSKIIRNNIDEIKKDVETSVKNILQTGKSEIDLRLYVWTEDSSDIGKLEDDNRVLKMKTMGFSSEVITLCDRVDKTFLNLLEDISQYLYGVEFKDLPSAPYLLNDFKFKRKFADRDNLENHLRIECTSKSIEICRFIEDSLSKETNQNLIIKSLFCARFLQATCNLCGNFKKCCEFNNTSVDWVKVCDNFSKTSQVLWKNWVNSCVEKTLDLVKLLSDTSPRSMIANLTRWDDIEIQEQTEEKLFKSQISVPLKPSVPLTNILVKLNKDLSKVLSYTLPKEVHIYFLEAHVDVILKEYERVCSQDLNQIQALQYLLDVRFLSTLCIPRENSQLVTFSQNICDKLRNRIDPFDLDVFYSHLQNNIKKSIIQSQTLFGCLLPSSAQLINLGAYTKTKDQEKNPNLMALSVPSNNAWFPLLPITVPSQKLPGASASKKETKEKNPKPSRSTPKRAQDATSVVRQGAASLFGNLTTDWFS</sequence>
<dbReference type="AlphaFoldDB" id="A0A834MDN7"/>
<evidence type="ECO:0000256" key="5">
    <source>
        <dbReference type="ARBA" id="ARBA00022927"/>
    </source>
</evidence>
<dbReference type="Pfam" id="PF08700">
    <property type="entry name" value="VPS51_Exo84_N"/>
    <property type="match status" value="1"/>
</dbReference>
<proteinExistence type="inferred from homology"/>
<accession>A0A834MDN7</accession>
<evidence type="ECO:0000256" key="2">
    <source>
        <dbReference type="ARBA" id="ARBA00006653"/>
    </source>
</evidence>
<evidence type="ECO:0000313" key="9">
    <source>
        <dbReference type="EMBL" id="KAF7280736.1"/>
    </source>
</evidence>
<dbReference type="EMBL" id="JAACXV010000277">
    <property type="protein sequence ID" value="KAF7280736.1"/>
    <property type="molecule type" value="Genomic_DNA"/>
</dbReference>